<protein>
    <submittedName>
        <fullName evidence="3">Uncharacterized protein</fullName>
    </submittedName>
</protein>
<keyword evidence="4" id="KW-1185">Reference proteome</keyword>
<dbReference type="Proteomes" id="UP000292702">
    <property type="component" value="Unassembled WGS sequence"/>
</dbReference>
<evidence type="ECO:0000256" key="2">
    <source>
        <dbReference type="SAM" id="Phobius"/>
    </source>
</evidence>
<keyword evidence="2" id="KW-1133">Transmembrane helix</keyword>
<accession>A0A4R0R8K6</accession>
<keyword evidence="2" id="KW-0812">Transmembrane</keyword>
<sequence>MFVPAINIWNYSRPTIYWVDGKHRLSAASYTSDLYRCSLPLITRALAIVADVLVLYITWKKSAYTWRTSLRIRQFKPKISILLLRDGTIYFVALFIANFVTLLLDIFSRQDWVLDGATNLMYLTEAIAPTLIARFLLDLRSVYHAEYEPTTGHQLSIMQFASGSVMGNLAAPITDSTWTTGQGDDVDSDQANKREEAREPFLAGLVPDSPQSDLQLELDNLRRNTDFFTPESNE</sequence>
<feature type="transmembrane region" description="Helical" evidence="2">
    <location>
        <begin position="41"/>
        <end position="59"/>
    </location>
</feature>
<comment type="caution">
    <text evidence="3">The sequence shown here is derived from an EMBL/GenBank/DDBJ whole genome shotgun (WGS) entry which is preliminary data.</text>
</comment>
<evidence type="ECO:0000256" key="1">
    <source>
        <dbReference type="SAM" id="MobiDB-lite"/>
    </source>
</evidence>
<feature type="transmembrane region" description="Helical" evidence="2">
    <location>
        <begin position="120"/>
        <end position="137"/>
    </location>
</feature>
<evidence type="ECO:0000313" key="4">
    <source>
        <dbReference type="Proteomes" id="UP000292702"/>
    </source>
</evidence>
<dbReference type="AlphaFoldDB" id="A0A4R0R8K6"/>
<reference evidence="3 4" key="1">
    <citation type="submission" date="2018-11" db="EMBL/GenBank/DDBJ databases">
        <title>Genome assembly of Steccherinum ochraceum LE-BIN_3174, the white-rot fungus of the Steccherinaceae family (The Residual Polyporoid clade, Polyporales, Basidiomycota).</title>
        <authorList>
            <person name="Fedorova T.V."/>
            <person name="Glazunova O.A."/>
            <person name="Landesman E.O."/>
            <person name="Moiseenko K.V."/>
            <person name="Psurtseva N.V."/>
            <person name="Savinova O.S."/>
            <person name="Shakhova N.V."/>
            <person name="Tyazhelova T.V."/>
            <person name="Vasina D.V."/>
        </authorList>
    </citation>
    <scope>NUCLEOTIDE SEQUENCE [LARGE SCALE GENOMIC DNA]</scope>
    <source>
        <strain evidence="3 4">LE-BIN_3174</strain>
    </source>
</reference>
<feature type="compositionally biased region" description="Basic and acidic residues" evidence="1">
    <location>
        <begin position="190"/>
        <end position="199"/>
    </location>
</feature>
<name>A0A4R0R8K6_9APHY</name>
<feature type="region of interest" description="Disordered" evidence="1">
    <location>
        <begin position="176"/>
        <end position="212"/>
    </location>
</feature>
<proteinExistence type="predicted"/>
<evidence type="ECO:0000313" key="3">
    <source>
        <dbReference type="EMBL" id="TCD62833.1"/>
    </source>
</evidence>
<dbReference type="EMBL" id="RWJN01000341">
    <property type="protein sequence ID" value="TCD62833.1"/>
    <property type="molecule type" value="Genomic_DNA"/>
</dbReference>
<gene>
    <name evidence="3" type="ORF">EIP91_006346</name>
</gene>
<organism evidence="3 4">
    <name type="scientific">Steccherinum ochraceum</name>
    <dbReference type="NCBI Taxonomy" id="92696"/>
    <lineage>
        <taxon>Eukaryota</taxon>
        <taxon>Fungi</taxon>
        <taxon>Dikarya</taxon>
        <taxon>Basidiomycota</taxon>
        <taxon>Agaricomycotina</taxon>
        <taxon>Agaricomycetes</taxon>
        <taxon>Polyporales</taxon>
        <taxon>Steccherinaceae</taxon>
        <taxon>Steccherinum</taxon>
    </lineage>
</organism>
<feature type="transmembrane region" description="Helical" evidence="2">
    <location>
        <begin position="79"/>
        <end position="100"/>
    </location>
</feature>
<keyword evidence="2" id="KW-0472">Membrane</keyword>
<dbReference type="OrthoDB" id="2756573at2759"/>